<proteinExistence type="predicted"/>
<protein>
    <submittedName>
        <fullName evidence="1">Tyrosine- phosphatase Lar-like</fullName>
    </submittedName>
</protein>
<dbReference type="PANTHER" id="PTHR46957:SF3">
    <property type="entry name" value="CYTOKINE RECEPTOR"/>
    <property type="match status" value="1"/>
</dbReference>
<dbReference type="InterPro" id="IPR050713">
    <property type="entry name" value="RTP_Phos/Ushers"/>
</dbReference>
<evidence type="ECO:0000313" key="1">
    <source>
        <dbReference type="EMBL" id="CAB4007327.1"/>
    </source>
</evidence>
<feature type="non-terminal residue" evidence="1">
    <location>
        <position position="1"/>
    </location>
</feature>
<dbReference type="SUPFAM" id="SSF49265">
    <property type="entry name" value="Fibronectin type III"/>
    <property type="match status" value="1"/>
</dbReference>
<gene>
    <name evidence="1" type="ORF">PACLA_8A003018</name>
</gene>
<dbReference type="SMART" id="SM00060">
    <property type="entry name" value="FN3"/>
    <property type="match status" value="2"/>
</dbReference>
<keyword evidence="2" id="KW-1185">Reference proteome</keyword>
<dbReference type="OrthoDB" id="6381660at2759"/>
<dbReference type="GO" id="GO:0016020">
    <property type="term" value="C:membrane"/>
    <property type="evidence" value="ECO:0007669"/>
    <property type="project" value="UniProtKB-SubCell"/>
</dbReference>
<dbReference type="InterPro" id="IPR003961">
    <property type="entry name" value="FN3_dom"/>
</dbReference>
<dbReference type="Gene3D" id="2.60.40.10">
    <property type="entry name" value="Immunoglobulins"/>
    <property type="match status" value="2"/>
</dbReference>
<dbReference type="InterPro" id="IPR013783">
    <property type="entry name" value="Ig-like_fold"/>
</dbReference>
<dbReference type="Proteomes" id="UP001152795">
    <property type="component" value="Unassembled WGS sequence"/>
</dbReference>
<reference evidence="1" key="1">
    <citation type="submission" date="2020-04" db="EMBL/GenBank/DDBJ databases">
        <authorList>
            <person name="Alioto T."/>
            <person name="Alioto T."/>
            <person name="Gomez Garrido J."/>
        </authorList>
    </citation>
    <scope>NUCLEOTIDE SEQUENCE</scope>
    <source>
        <strain evidence="1">A484AB</strain>
    </source>
</reference>
<dbReference type="CDD" id="cd00063">
    <property type="entry name" value="FN3"/>
    <property type="match status" value="2"/>
</dbReference>
<sequence length="316" mass="34803">VLPDKPTNLTVANITSRSAEISWLDPKYPGIFNLSRFWIKLKKNNSLILAITTGKVNGYKINNLIPYTTYEISVAAGNFPGFGEETITSFLTSEEAPSGPALDIKTISRSASSLSLIWDPPETTKQNGVIISYTACISLSENGPCFQTFITSKREWLVGNLNASTKYYVRVLASTKVGHGKSSESEGFFTNGRSAERAMAETLNTLTFSLEIPSKSFVYFYVVALRLKDGKEPASSDNYEDEELVTYDTAEKSTYLKPYVTAVVRPSGNNGSMFILGDGRNTDDPTSRTTSDYFNGPLKPGSSYSIFQRIIINEKV</sequence>
<accession>A0A7D9ECT3</accession>
<dbReference type="InterPro" id="IPR036116">
    <property type="entry name" value="FN3_sf"/>
</dbReference>
<dbReference type="EMBL" id="CACRXK020005766">
    <property type="protein sequence ID" value="CAB4007327.1"/>
    <property type="molecule type" value="Genomic_DNA"/>
</dbReference>
<evidence type="ECO:0000313" key="2">
    <source>
        <dbReference type="Proteomes" id="UP001152795"/>
    </source>
</evidence>
<comment type="caution">
    <text evidence="1">The sequence shown here is derived from an EMBL/GenBank/DDBJ whole genome shotgun (WGS) entry which is preliminary data.</text>
</comment>
<dbReference type="PROSITE" id="PS50853">
    <property type="entry name" value="FN3"/>
    <property type="match status" value="2"/>
</dbReference>
<name>A0A7D9ECT3_PARCT</name>
<dbReference type="AlphaFoldDB" id="A0A7D9ECT3"/>
<dbReference type="Pfam" id="PF00041">
    <property type="entry name" value="fn3"/>
    <property type="match status" value="2"/>
</dbReference>
<dbReference type="PANTHER" id="PTHR46957">
    <property type="entry name" value="CYTOKINE RECEPTOR"/>
    <property type="match status" value="1"/>
</dbReference>
<organism evidence="1 2">
    <name type="scientific">Paramuricea clavata</name>
    <name type="common">Red gorgonian</name>
    <name type="synonym">Violescent sea-whip</name>
    <dbReference type="NCBI Taxonomy" id="317549"/>
    <lineage>
        <taxon>Eukaryota</taxon>
        <taxon>Metazoa</taxon>
        <taxon>Cnidaria</taxon>
        <taxon>Anthozoa</taxon>
        <taxon>Octocorallia</taxon>
        <taxon>Malacalcyonacea</taxon>
        <taxon>Plexauridae</taxon>
        <taxon>Paramuricea</taxon>
    </lineage>
</organism>